<evidence type="ECO:0000313" key="4">
    <source>
        <dbReference type="Proteomes" id="UP001465976"/>
    </source>
</evidence>
<dbReference type="Proteomes" id="UP001465976">
    <property type="component" value="Unassembled WGS sequence"/>
</dbReference>
<feature type="compositionally biased region" description="Basic and acidic residues" evidence="2">
    <location>
        <begin position="367"/>
        <end position="383"/>
    </location>
</feature>
<protein>
    <submittedName>
        <fullName evidence="3">Uncharacterized protein</fullName>
    </submittedName>
</protein>
<feature type="compositionally biased region" description="Gly residues" evidence="2">
    <location>
        <begin position="17"/>
        <end position="44"/>
    </location>
</feature>
<name>A0ABR3G1P3_9AGAR</name>
<feature type="compositionally biased region" description="Polar residues" evidence="2">
    <location>
        <begin position="77"/>
        <end position="86"/>
    </location>
</feature>
<comment type="similarity">
    <text evidence="1">Belongs to the caleosin family.</text>
</comment>
<dbReference type="EMBL" id="JBAHYK010000004">
    <property type="protein sequence ID" value="KAL0581767.1"/>
    <property type="molecule type" value="Genomic_DNA"/>
</dbReference>
<evidence type="ECO:0000256" key="1">
    <source>
        <dbReference type="ARBA" id="ARBA00006765"/>
    </source>
</evidence>
<dbReference type="InterPro" id="IPR007736">
    <property type="entry name" value="Caleosin-related"/>
</dbReference>
<feature type="region of interest" description="Disordered" evidence="2">
    <location>
        <begin position="1"/>
        <end position="94"/>
    </location>
</feature>
<evidence type="ECO:0000313" key="3">
    <source>
        <dbReference type="EMBL" id="KAL0581767.1"/>
    </source>
</evidence>
<keyword evidence="4" id="KW-1185">Reference proteome</keyword>
<comment type="caution">
    <text evidence="3">The sequence shown here is derived from an EMBL/GenBank/DDBJ whole genome shotgun (WGS) entry which is preliminary data.</text>
</comment>
<sequence length="399" mass="41455">MTSYLSSAGKGVTDLGTGVGKGVGEVGKGVGKGVGEIGKGVGIGGKDESSNPANTTNQPQQSTNDQSAPEKKDNEAGQPQSAPENTSSGGGIGGALSGIGGSATKGLGVVGNAGADIAGSLSKASVDLNRSVVKGVGTIGGTAVDGVINVATTTTDGVLSPIANNLKAIEGLEALGEGVDSINGISTDALQSLSKAAKGAIEAAGKTPTFFNPTGDGIVKMTDTQKGFVALGLEDRYAKIAAWALHSTFSYPTSESWNPTSLLSPSSGYEFPIKVENMDKTKWGKNWGNFERVEWVKDADVERFFGMRERTTWAHYWADIQSYFGTALLIFEWGTTWPYMSVPGSDLVAGQIGTVLRTVILPTIAKTHEKEKAQNGEQDKPNEKPPTPPPFQEREGEKA</sequence>
<gene>
    <name evidence="3" type="ORF">V5O48_000244</name>
</gene>
<reference evidence="3 4" key="1">
    <citation type="submission" date="2024-02" db="EMBL/GenBank/DDBJ databases">
        <title>A draft genome for the cacao thread blight pathogen Marasmius crinis-equi.</title>
        <authorList>
            <person name="Cohen S.P."/>
            <person name="Baruah I.K."/>
            <person name="Amoako-Attah I."/>
            <person name="Bukari Y."/>
            <person name="Meinhardt L.W."/>
            <person name="Bailey B.A."/>
        </authorList>
    </citation>
    <scope>NUCLEOTIDE SEQUENCE [LARGE SCALE GENOMIC DNA]</scope>
    <source>
        <strain evidence="3 4">GH-76</strain>
    </source>
</reference>
<feature type="region of interest" description="Disordered" evidence="2">
    <location>
        <begin position="367"/>
        <end position="399"/>
    </location>
</feature>
<dbReference type="Pfam" id="PF05042">
    <property type="entry name" value="Caleosin"/>
    <property type="match status" value="1"/>
</dbReference>
<accession>A0ABR3G1P3</accession>
<organism evidence="3 4">
    <name type="scientific">Marasmius crinis-equi</name>
    <dbReference type="NCBI Taxonomy" id="585013"/>
    <lineage>
        <taxon>Eukaryota</taxon>
        <taxon>Fungi</taxon>
        <taxon>Dikarya</taxon>
        <taxon>Basidiomycota</taxon>
        <taxon>Agaricomycotina</taxon>
        <taxon>Agaricomycetes</taxon>
        <taxon>Agaricomycetidae</taxon>
        <taxon>Agaricales</taxon>
        <taxon>Marasmiineae</taxon>
        <taxon>Marasmiaceae</taxon>
        <taxon>Marasmius</taxon>
    </lineage>
</organism>
<feature type="compositionally biased region" description="Polar residues" evidence="2">
    <location>
        <begin position="50"/>
        <end position="67"/>
    </location>
</feature>
<evidence type="ECO:0000256" key="2">
    <source>
        <dbReference type="SAM" id="MobiDB-lite"/>
    </source>
</evidence>
<proteinExistence type="inferred from homology"/>